<evidence type="ECO:0000256" key="5">
    <source>
        <dbReference type="ARBA" id="ARBA00022448"/>
    </source>
</evidence>
<gene>
    <name evidence="16" type="ORF">PV05_00712</name>
</gene>
<evidence type="ECO:0000256" key="4">
    <source>
        <dbReference type="ARBA" id="ARBA00021935"/>
    </source>
</evidence>
<accession>A0A0D2EXT6</accession>
<dbReference type="HOGENOM" id="CLU_015166_10_0_1"/>
<organism evidence="16 17">
    <name type="scientific">Exophiala xenobiotica</name>
    <dbReference type="NCBI Taxonomy" id="348802"/>
    <lineage>
        <taxon>Eukaryota</taxon>
        <taxon>Fungi</taxon>
        <taxon>Dikarya</taxon>
        <taxon>Ascomycota</taxon>
        <taxon>Pezizomycotina</taxon>
        <taxon>Eurotiomycetes</taxon>
        <taxon>Chaetothyriomycetidae</taxon>
        <taxon>Chaetothyriales</taxon>
        <taxon>Herpotrichiellaceae</taxon>
        <taxon>Exophiala</taxon>
    </lineage>
</organism>
<dbReference type="PANTHER" id="PTHR24089">
    <property type="entry name" value="SOLUTE CARRIER FAMILY 25"/>
    <property type="match status" value="1"/>
</dbReference>
<dbReference type="GeneID" id="25322620"/>
<evidence type="ECO:0000256" key="1">
    <source>
        <dbReference type="ARBA" id="ARBA00002238"/>
    </source>
</evidence>
<dbReference type="PRINTS" id="PR00928">
    <property type="entry name" value="GRAVESDC"/>
</dbReference>
<dbReference type="SUPFAM" id="SSF103506">
    <property type="entry name" value="Mitochondrial carrier"/>
    <property type="match status" value="1"/>
</dbReference>
<keyword evidence="11 12" id="KW-0472">Membrane</keyword>
<comment type="similarity">
    <text evidence="3 13">Belongs to the mitochondrial carrier (TC 2.A.29) family.</text>
</comment>
<evidence type="ECO:0000256" key="15">
    <source>
        <dbReference type="SAM" id="Phobius"/>
    </source>
</evidence>
<dbReference type="RefSeq" id="XP_013321082.1">
    <property type="nucleotide sequence ID" value="XM_013465628.1"/>
</dbReference>
<keyword evidence="7" id="KW-0677">Repeat</keyword>
<evidence type="ECO:0000313" key="16">
    <source>
        <dbReference type="EMBL" id="KIW60498.1"/>
    </source>
</evidence>
<feature type="repeat" description="Solcar" evidence="12">
    <location>
        <begin position="70"/>
        <end position="161"/>
    </location>
</feature>
<dbReference type="PROSITE" id="PS50920">
    <property type="entry name" value="SOLCAR"/>
    <property type="match status" value="3"/>
</dbReference>
<dbReference type="EMBL" id="KN847317">
    <property type="protein sequence ID" value="KIW60498.1"/>
    <property type="molecule type" value="Genomic_DNA"/>
</dbReference>
<evidence type="ECO:0000313" key="17">
    <source>
        <dbReference type="Proteomes" id="UP000054342"/>
    </source>
</evidence>
<comment type="function">
    <text evidence="1">Mitochondrial transporter that mediates uptake of thiamine pyrophosphate (ThPP) into mitochondria.</text>
</comment>
<evidence type="ECO:0000256" key="13">
    <source>
        <dbReference type="RuleBase" id="RU000488"/>
    </source>
</evidence>
<keyword evidence="8" id="KW-0999">Mitochondrion inner membrane</keyword>
<dbReference type="STRING" id="348802.A0A0D2EXT6"/>
<feature type="repeat" description="Solcar" evidence="12">
    <location>
        <begin position="169"/>
        <end position="282"/>
    </location>
</feature>
<evidence type="ECO:0000256" key="6">
    <source>
        <dbReference type="ARBA" id="ARBA00022692"/>
    </source>
</evidence>
<evidence type="ECO:0000256" key="8">
    <source>
        <dbReference type="ARBA" id="ARBA00022792"/>
    </source>
</evidence>
<feature type="compositionally biased region" description="Polar residues" evidence="14">
    <location>
        <begin position="38"/>
        <end position="55"/>
    </location>
</feature>
<name>A0A0D2EXT6_9EURO</name>
<comment type="subcellular location">
    <subcellularLocation>
        <location evidence="2">Mitochondrion inner membrane</location>
        <topology evidence="2">Multi-pass membrane protein</topology>
    </subcellularLocation>
</comment>
<dbReference type="InterPro" id="IPR023395">
    <property type="entry name" value="MCP_dom_sf"/>
</dbReference>
<protein>
    <recommendedName>
        <fullName evidence="4">Mitochondrial thiamine pyrophosphate carrier 1</fullName>
    </recommendedName>
</protein>
<dbReference type="Pfam" id="PF00153">
    <property type="entry name" value="Mito_carr"/>
    <property type="match status" value="3"/>
</dbReference>
<keyword evidence="9 15" id="KW-1133">Transmembrane helix</keyword>
<evidence type="ECO:0000256" key="12">
    <source>
        <dbReference type="PROSITE-ProRule" id="PRU00282"/>
    </source>
</evidence>
<feature type="compositionally biased region" description="Basic and acidic residues" evidence="14">
    <location>
        <begin position="21"/>
        <end position="34"/>
    </location>
</feature>
<keyword evidence="5 13" id="KW-0813">Transport</keyword>
<keyword evidence="10" id="KW-0496">Mitochondrion</keyword>
<evidence type="ECO:0000256" key="2">
    <source>
        <dbReference type="ARBA" id="ARBA00004448"/>
    </source>
</evidence>
<feature type="region of interest" description="Disordered" evidence="14">
    <location>
        <begin position="1"/>
        <end position="65"/>
    </location>
</feature>
<dbReference type="InterPro" id="IPR002067">
    <property type="entry name" value="MCP"/>
</dbReference>
<sequence length="410" mass="44896">MPFSASGHAATTLQPSQPSEMESRGPSRLLEEPLPHTSPKQSTFTRNDGAVTSTGPAPREPKRLDKQSLDYILRSGLAGGLAGCAAKTVVGPLDRVKILFQASNPHFAKYTGSWLGVFIAMNDINKQEGIRGLYRGHSATLLRIFPYAGIKFLAYEQIRAGVIRHKDQETPIRRFLSGSLAGITSVFFTYPLEVVRVRMAFETKRDSRSSLSRICQQIYHEQPPQPGTLAGHNPLEVASNVALKATPRSGLANFYRGFSPTLLGMLPYAGMSFLTHDTIGDLFRLPALAPYTVLRSTAVAPAPPHTGSDNPSTYHRSQLTAPAELTSGALAGLVSQTASYPLEVIRRRMQVGGAVGDGHRLSILETARRIWLERGWRGFFVGLSIGYMKVIPLAATSFYVYERGKWWLGI</sequence>
<dbReference type="OrthoDB" id="270584at2759"/>
<dbReference type="Gene3D" id="1.50.40.10">
    <property type="entry name" value="Mitochondrial carrier domain"/>
    <property type="match status" value="1"/>
</dbReference>
<dbReference type="GO" id="GO:0055085">
    <property type="term" value="P:transmembrane transport"/>
    <property type="evidence" value="ECO:0007669"/>
    <property type="project" value="InterPro"/>
</dbReference>
<evidence type="ECO:0000256" key="9">
    <source>
        <dbReference type="ARBA" id="ARBA00022989"/>
    </source>
</evidence>
<dbReference type="GO" id="GO:0005743">
    <property type="term" value="C:mitochondrial inner membrane"/>
    <property type="evidence" value="ECO:0007669"/>
    <property type="project" value="UniProtKB-SubCell"/>
</dbReference>
<dbReference type="Proteomes" id="UP000054342">
    <property type="component" value="Unassembled WGS sequence"/>
</dbReference>
<evidence type="ECO:0000256" key="10">
    <source>
        <dbReference type="ARBA" id="ARBA00023128"/>
    </source>
</evidence>
<dbReference type="PRINTS" id="PR00926">
    <property type="entry name" value="MITOCARRIER"/>
</dbReference>
<feature type="repeat" description="Solcar" evidence="12">
    <location>
        <begin position="319"/>
        <end position="407"/>
    </location>
</feature>
<evidence type="ECO:0000256" key="3">
    <source>
        <dbReference type="ARBA" id="ARBA00006375"/>
    </source>
</evidence>
<evidence type="ECO:0000256" key="7">
    <source>
        <dbReference type="ARBA" id="ARBA00022737"/>
    </source>
</evidence>
<dbReference type="InterPro" id="IPR018108">
    <property type="entry name" value="MCP_transmembrane"/>
</dbReference>
<evidence type="ECO:0000256" key="14">
    <source>
        <dbReference type="SAM" id="MobiDB-lite"/>
    </source>
</evidence>
<feature type="compositionally biased region" description="Polar residues" evidence="14">
    <location>
        <begin position="9"/>
        <end position="20"/>
    </location>
</feature>
<dbReference type="AlphaFoldDB" id="A0A0D2EXT6"/>
<feature type="transmembrane region" description="Helical" evidence="15">
    <location>
        <begin position="378"/>
        <end position="401"/>
    </location>
</feature>
<dbReference type="InterPro" id="IPR002167">
    <property type="entry name" value="GDC-like"/>
</dbReference>
<keyword evidence="17" id="KW-1185">Reference proteome</keyword>
<proteinExistence type="inferred from homology"/>
<evidence type="ECO:0000256" key="11">
    <source>
        <dbReference type="ARBA" id="ARBA00023136"/>
    </source>
</evidence>
<reference evidence="16 17" key="1">
    <citation type="submission" date="2015-01" db="EMBL/GenBank/DDBJ databases">
        <title>The Genome Sequence of Exophiala xenobiotica CBS118157.</title>
        <authorList>
            <consortium name="The Broad Institute Genomics Platform"/>
            <person name="Cuomo C."/>
            <person name="de Hoog S."/>
            <person name="Gorbushina A."/>
            <person name="Stielow B."/>
            <person name="Teixiera M."/>
            <person name="Abouelleil A."/>
            <person name="Chapman S.B."/>
            <person name="Priest M."/>
            <person name="Young S.K."/>
            <person name="Wortman J."/>
            <person name="Nusbaum C."/>
            <person name="Birren B."/>
        </authorList>
    </citation>
    <scope>NUCLEOTIDE SEQUENCE [LARGE SCALE GENOMIC DNA]</scope>
    <source>
        <strain evidence="16 17">CBS 118157</strain>
    </source>
</reference>
<keyword evidence="6 12" id="KW-0812">Transmembrane</keyword>